<evidence type="ECO:0000256" key="1">
    <source>
        <dbReference type="SAM" id="SignalP"/>
    </source>
</evidence>
<dbReference type="SUPFAM" id="SSF49299">
    <property type="entry name" value="PKD domain"/>
    <property type="match status" value="3"/>
</dbReference>
<dbReference type="AlphaFoldDB" id="A0A1P9WTP5"/>
<evidence type="ECO:0000259" key="2">
    <source>
        <dbReference type="SMART" id="SM00089"/>
    </source>
</evidence>
<dbReference type="InterPro" id="IPR001434">
    <property type="entry name" value="OmcB-like_DUF11"/>
</dbReference>
<name>A0A1P9WTP5_9BACT</name>
<keyword evidence="1" id="KW-0732">Signal</keyword>
<dbReference type="OrthoDB" id="629398at2"/>
<dbReference type="KEGG" id="smon:AWR27_05085"/>
<feature type="chain" id="PRO_5013021201" description="PKD/Chitinase domain-containing protein" evidence="1">
    <location>
        <begin position="20"/>
        <end position="938"/>
    </location>
</feature>
<gene>
    <name evidence="3" type="ORF">AWR27_05085</name>
</gene>
<accession>A0A1P9WTP5</accession>
<evidence type="ECO:0000313" key="4">
    <source>
        <dbReference type="Proteomes" id="UP000187941"/>
    </source>
</evidence>
<dbReference type="Pfam" id="PF01345">
    <property type="entry name" value="DUF11"/>
    <property type="match status" value="1"/>
</dbReference>
<feature type="signal peptide" evidence="1">
    <location>
        <begin position="1"/>
        <end position="19"/>
    </location>
</feature>
<dbReference type="RefSeq" id="WP_077130198.1">
    <property type="nucleotide sequence ID" value="NZ_CP014263.1"/>
</dbReference>
<dbReference type="SMART" id="SM00089">
    <property type="entry name" value="PKD"/>
    <property type="match status" value="3"/>
</dbReference>
<dbReference type="STRING" id="1178516.AWR27_05085"/>
<feature type="domain" description="PKD/Chitinase" evidence="2">
    <location>
        <begin position="27"/>
        <end position="110"/>
    </location>
</feature>
<reference evidence="3 4" key="1">
    <citation type="submission" date="2016-01" db="EMBL/GenBank/DDBJ databases">
        <authorList>
            <person name="Oliw E.H."/>
        </authorList>
    </citation>
    <scope>NUCLEOTIDE SEQUENCE [LARGE SCALE GENOMIC DNA]</scope>
    <source>
        <strain evidence="3 4">DY10</strain>
    </source>
</reference>
<feature type="domain" description="PKD/Chitinase" evidence="2">
    <location>
        <begin position="219"/>
        <end position="301"/>
    </location>
</feature>
<protein>
    <recommendedName>
        <fullName evidence="2">PKD/Chitinase domain-containing protein</fullName>
    </recommendedName>
</protein>
<dbReference type="EMBL" id="CP014263">
    <property type="protein sequence ID" value="AQG78755.1"/>
    <property type="molecule type" value="Genomic_DNA"/>
</dbReference>
<dbReference type="InterPro" id="IPR013783">
    <property type="entry name" value="Ig-like_fold"/>
</dbReference>
<dbReference type="InterPro" id="IPR035986">
    <property type="entry name" value="PKD_dom_sf"/>
</dbReference>
<evidence type="ECO:0000313" key="3">
    <source>
        <dbReference type="EMBL" id="AQG78755.1"/>
    </source>
</evidence>
<sequence length="938" mass="97102">MRLLYSLCAVLFTASSLFAQSYPSTFGLQSNSPVCNGQTFRINVQYSVPPSGTAISFRWSGPNSFTSNSNATLQVPASATTAGVYSVTMSFSGPVSGTGTATASTTVSLGTPKPEGYVTSFNQGNRSWSPNYQLCGPGSFSLVAYPDAAWSTNAATYTWTGPNGFSSTEQNPVVAQGTAGLYIVEATYPDGCGTAKDTVTVSNYSPTIFVDTYRIDGNASTFTPSFCPGSSADIRGYISTPTNTTVAYAWSGPNGFTSAAQSFTLTNLTPAMAGAYSVTATLTGACSGTASASRTISVSQPTLTINSTTVEATPYFTSTFCPGGTFRLAASVSANATATYQWSGPNGFASTAQSTTFTNLTSAMTGVYSVTATLTSACSGVLSATQAITIGNPTAYAYSGEANGSGGGTISTFCPGSSFRVVALGGAAYRWSGPNGFTSTAQSTTLTNATASMSGIYSATITFPGGCTGVATTTVTIGPPGLWVRSFTVDNTPVSTGGFCAGSAFQLTVSTLQTGFTPTYQWSGPNGFTGSGQSVTVTNAPAAMGIFYSVTATYTGNCAGTAVEQIYIFTGHRTPVISASNRFTSPNQAVTLQATGCFPGFEQVVWSTGAIGDVLVVSPAQSTTYSAVCRLIGNSCSGNPSNVVSITVSQQPAVDLSLSMQVSNRVPAISQPVTVTLTVSNQSGNSADNVQWQLRLPSSLTIVSTGADVQLSDGSLISVPTVVPAFGAVVYVFSVKPGTEAIYRLATQIIRCDNPDPSSTPNFGTNSGQKYVAWADFRTTATSGPVFVSPEPNPATMPTVQSNEPTIVLDRSELALMLTPSTLTPALNSEFTVWVSVRQRSVMARNSARIRCQLPDGLVFVSSTDFSATGSELTTDTRALAFPHQTTVFMFRVRAVSTEPATIKAEVLSSSLIDPASTPNNGFDTGEKDTAQVSLRVY</sequence>
<dbReference type="Gene3D" id="2.60.40.10">
    <property type="entry name" value="Immunoglobulins"/>
    <property type="match status" value="6"/>
</dbReference>
<feature type="domain" description="PKD/Chitinase" evidence="2">
    <location>
        <begin position="302"/>
        <end position="393"/>
    </location>
</feature>
<organism evidence="3 4">
    <name type="scientific">Spirosoma montaniterrae</name>
    <dbReference type="NCBI Taxonomy" id="1178516"/>
    <lineage>
        <taxon>Bacteria</taxon>
        <taxon>Pseudomonadati</taxon>
        <taxon>Bacteroidota</taxon>
        <taxon>Cytophagia</taxon>
        <taxon>Cytophagales</taxon>
        <taxon>Cytophagaceae</taxon>
        <taxon>Spirosoma</taxon>
    </lineage>
</organism>
<dbReference type="InterPro" id="IPR022409">
    <property type="entry name" value="PKD/Chitinase_dom"/>
</dbReference>
<dbReference type="Proteomes" id="UP000187941">
    <property type="component" value="Chromosome"/>
</dbReference>
<keyword evidence="4" id="KW-1185">Reference proteome</keyword>
<proteinExistence type="predicted"/>